<gene>
    <name evidence="1" type="ORF">AVM11_18550</name>
</gene>
<proteinExistence type="predicted"/>
<evidence type="ECO:0000313" key="1">
    <source>
        <dbReference type="EMBL" id="KZB94529.1"/>
    </source>
</evidence>
<name>A0A175Y248_9SPHN</name>
<dbReference type="SUPFAM" id="SSF52467">
    <property type="entry name" value="DHS-like NAD/FAD-binding domain"/>
    <property type="match status" value="1"/>
</dbReference>
<reference evidence="1" key="1">
    <citation type="submission" date="2016-03" db="EMBL/GenBank/DDBJ databases">
        <title>Sphingomonas melonis TY, whole genome shotgun sequencing.</title>
        <authorList>
            <person name="Wang H."/>
            <person name="Zhu P."/>
        </authorList>
    </citation>
    <scope>NUCLEOTIDE SEQUENCE [LARGE SCALE GENOMIC DNA]</scope>
    <source>
        <strain evidence="1">TY</strain>
    </source>
</reference>
<dbReference type="Proteomes" id="UP000078460">
    <property type="component" value="Unassembled WGS sequence"/>
</dbReference>
<sequence length="605" mass="67249">MAEQAIVRIADDYGIERDGRGGHEALVALIAANRVPERYGPVDGVVPWGRLYSYIFTEHMKHPNEQRELISRLVEDKEYTLNWAHACLGALVEKRFVHTILTTNFDQLALQGVIRTGIVPVVADGLESLNRISPTPSRPQVVHLHGSMHTYELRNSYAALRETEDDRGLQVMMMSLLKEASVLVIVGYAGGEEGVMTLLQYAAKALPRMVVYWIAYEDDLDLLSERAKALLTTGENKFFILGQKADDFFNQVVGEAGIGAPDWLSDPLGVLERQADISIDASAGPDVRRLQEAYKARVAHAVQNGRLDRTSTDDATEFRSALQFRKAAEAIEAHDDFLADDDLLAIHADSLFNHYKRKRSDHEALATAINELRVLVERTGVERTADVITYIEALREQSDALGEDATELAEVFSLIEGLATRVRDGLAAHAQQREWSQMTFYLAEAVQSQAEQERRGDDDAVGETKKKRKARLEEARQFYAAALPGLSSKDANKAKECKEGLAGALIALAEYEGEGVQAASRLREAQTLFREVVQWTGMNTPGEQHAGALENLAEAIRSMRAKFNDEAHGSRIEEAQFFETALSIYEALDDEDSAGRIRNRLHCEA</sequence>
<accession>A0A175Y248</accession>
<organism evidence="1 2">
    <name type="scientific">Sphingomonas melonis TY</name>
    <dbReference type="NCBI Taxonomy" id="621456"/>
    <lineage>
        <taxon>Bacteria</taxon>
        <taxon>Pseudomonadati</taxon>
        <taxon>Pseudomonadota</taxon>
        <taxon>Alphaproteobacteria</taxon>
        <taxon>Sphingomonadales</taxon>
        <taxon>Sphingomonadaceae</taxon>
        <taxon>Sphingomonas</taxon>
    </lineage>
</organism>
<dbReference type="InterPro" id="IPR029035">
    <property type="entry name" value="DHS-like_NAD/FAD-binding_dom"/>
</dbReference>
<keyword evidence="2" id="KW-1185">Reference proteome</keyword>
<dbReference type="Pfam" id="PF13289">
    <property type="entry name" value="SIR2_2"/>
    <property type="match status" value="1"/>
</dbReference>
<evidence type="ECO:0000313" key="2">
    <source>
        <dbReference type="Proteomes" id="UP000078460"/>
    </source>
</evidence>
<dbReference type="KEGG" id="smy:BJP26_13865"/>
<dbReference type="STRING" id="621456.BJP26_13865"/>
<dbReference type="EMBL" id="LQCK02000030">
    <property type="protein sequence ID" value="KZB94529.1"/>
    <property type="molecule type" value="Genomic_DNA"/>
</dbReference>
<dbReference type="Gene3D" id="3.40.50.1220">
    <property type="entry name" value="TPP-binding domain"/>
    <property type="match status" value="1"/>
</dbReference>
<protein>
    <submittedName>
        <fullName evidence="1">Uncharacterized protein</fullName>
    </submittedName>
</protein>
<dbReference type="AlphaFoldDB" id="A0A175Y248"/>
<comment type="caution">
    <text evidence="1">The sequence shown here is derived from an EMBL/GenBank/DDBJ whole genome shotgun (WGS) entry which is preliminary data.</text>
</comment>